<comment type="caution">
    <text evidence="5">The sequence shown here is derived from an EMBL/GenBank/DDBJ whole genome shotgun (WGS) entry which is preliminary data.</text>
</comment>
<feature type="region of interest" description="Disordered" evidence="4">
    <location>
        <begin position="1"/>
        <end position="51"/>
    </location>
</feature>
<dbReference type="GO" id="GO:0016757">
    <property type="term" value="F:glycosyltransferase activity"/>
    <property type="evidence" value="ECO:0007669"/>
    <property type="project" value="InterPro"/>
</dbReference>
<dbReference type="Pfam" id="PF13181">
    <property type="entry name" value="TPR_8"/>
    <property type="match status" value="1"/>
</dbReference>
<dbReference type="Pfam" id="PF14559">
    <property type="entry name" value="TPR_19"/>
    <property type="match status" value="2"/>
</dbReference>
<evidence type="ECO:0000256" key="3">
    <source>
        <dbReference type="PROSITE-ProRule" id="PRU00339"/>
    </source>
</evidence>
<evidence type="ECO:0000256" key="4">
    <source>
        <dbReference type="SAM" id="MobiDB-lite"/>
    </source>
</evidence>
<dbReference type="Gene3D" id="3.40.50.2000">
    <property type="entry name" value="Glycogen Phosphorylase B"/>
    <property type="match status" value="1"/>
</dbReference>
<dbReference type="PROSITE" id="PS50005">
    <property type="entry name" value="TPR"/>
    <property type="match status" value="3"/>
</dbReference>
<dbReference type="EMBL" id="RBZU01000013">
    <property type="protein sequence ID" value="RKP47167.1"/>
    <property type="molecule type" value="Genomic_DNA"/>
</dbReference>
<reference evidence="5 6" key="1">
    <citation type="submission" date="2018-10" db="EMBL/GenBank/DDBJ databases">
        <title>Robbsia sp. DHC34, isolated from soil.</title>
        <authorList>
            <person name="Gao Z.-H."/>
            <person name="Qiu L.-H."/>
        </authorList>
    </citation>
    <scope>NUCLEOTIDE SEQUENCE [LARGE SCALE GENOMIC DNA]</scope>
    <source>
        <strain evidence="5 6">DHC34</strain>
    </source>
</reference>
<feature type="compositionally biased region" description="Polar residues" evidence="4">
    <location>
        <begin position="1"/>
        <end position="10"/>
    </location>
</feature>
<dbReference type="Gene3D" id="1.25.40.10">
    <property type="entry name" value="Tetratricopeptide repeat domain"/>
    <property type="match status" value="2"/>
</dbReference>
<dbReference type="InterPro" id="IPR050498">
    <property type="entry name" value="Ycf3"/>
</dbReference>
<dbReference type="Pfam" id="PF01075">
    <property type="entry name" value="Glyco_transf_9"/>
    <property type="match status" value="1"/>
</dbReference>
<feature type="repeat" description="TPR" evidence="3">
    <location>
        <begin position="257"/>
        <end position="290"/>
    </location>
</feature>
<keyword evidence="6" id="KW-1185">Reference proteome</keyword>
<evidence type="ECO:0000256" key="1">
    <source>
        <dbReference type="ARBA" id="ARBA00022737"/>
    </source>
</evidence>
<dbReference type="SUPFAM" id="SSF53756">
    <property type="entry name" value="UDP-Glycosyltransferase/glycogen phosphorylase"/>
    <property type="match status" value="1"/>
</dbReference>
<dbReference type="SUPFAM" id="SSF48452">
    <property type="entry name" value="TPR-like"/>
    <property type="match status" value="1"/>
</dbReference>
<dbReference type="RefSeq" id="WP_121090046.1">
    <property type="nucleotide sequence ID" value="NZ_RBZU01000013.1"/>
</dbReference>
<organism evidence="5 6">
    <name type="scientific">Pararobbsia silviterrae</name>
    <dbReference type="NCBI Taxonomy" id="1792498"/>
    <lineage>
        <taxon>Bacteria</taxon>
        <taxon>Pseudomonadati</taxon>
        <taxon>Pseudomonadota</taxon>
        <taxon>Betaproteobacteria</taxon>
        <taxon>Burkholderiales</taxon>
        <taxon>Burkholderiaceae</taxon>
        <taxon>Pararobbsia</taxon>
    </lineage>
</organism>
<accession>A0A494X8X3</accession>
<dbReference type="InterPro" id="IPR002201">
    <property type="entry name" value="Glyco_trans_9"/>
</dbReference>
<keyword evidence="1" id="KW-0677">Repeat</keyword>
<dbReference type="AlphaFoldDB" id="A0A494X8X3"/>
<dbReference type="Proteomes" id="UP000270342">
    <property type="component" value="Unassembled WGS sequence"/>
</dbReference>
<feature type="repeat" description="TPR" evidence="3">
    <location>
        <begin position="189"/>
        <end position="222"/>
    </location>
</feature>
<proteinExistence type="predicted"/>
<dbReference type="PANTHER" id="PTHR44858">
    <property type="entry name" value="TETRATRICOPEPTIDE REPEAT PROTEIN 6"/>
    <property type="match status" value="1"/>
</dbReference>
<name>A0A494X8X3_9BURK</name>
<feature type="repeat" description="TPR" evidence="3">
    <location>
        <begin position="121"/>
        <end position="154"/>
    </location>
</feature>
<evidence type="ECO:0000256" key="2">
    <source>
        <dbReference type="ARBA" id="ARBA00022803"/>
    </source>
</evidence>
<dbReference type="OrthoDB" id="9814129at2"/>
<dbReference type="InterPro" id="IPR019734">
    <property type="entry name" value="TPR_rpt"/>
</dbReference>
<dbReference type="PANTHER" id="PTHR44858:SF1">
    <property type="entry name" value="UDP-N-ACETYLGLUCOSAMINE--PEPTIDE N-ACETYLGLUCOSAMINYLTRANSFERASE SPINDLY-RELATED"/>
    <property type="match status" value="1"/>
</dbReference>
<keyword evidence="2 3" id="KW-0802">TPR repeat</keyword>
<dbReference type="Pfam" id="PF13432">
    <property type="entry name" value="TPR_16"/>
    <property type="match status" value="1"/>
</dbReference>
<protein>
    <submittedName>
        <fullName evidence="5">Tetratricopeptide repeat protein</fullName>
    </submittedName>
</protein>
<dbReference type="InterPro" id="IPR011990">
    <property type="entry name" value="TPR-like_helical_dom_sf"/>
</dbReference>
<sequence length="639" mass="69976">MSDSRTQQNEPRVVAPASEASMAPDHDGLTAADARPAPGARKLPESQPTDAARSDLFDTALRLEAQGEFEQALAVYETILAAQPRNTRALYQSCLCLLSLARPENAVARLRETIAIEPCAPLAHVMLGIALRRLGQLHEAIAGMDRAIEVDPRCFIAWIERGITQIALECPHDALSSFDKAIAIDPASLSAISHRGEALRLLDQIDQAMACYDHVLAVDPNHMNAILGRASTLSQARRNIEALQGIERALSIDSGNKHALNNRGNLLVALRHPGEALKSFEQALAIDPGFIAAWINMANALEALGRRTEAKAASDRAVALGPESPAARWNAALLDLRAGSYESGWERYQVRWLMNRFGTPRHRHLKLWLGHEDLRGKRIVLWQEQGLGDTIQFSRYAIMVAALGAAVVLEVQPALKRLMAESFKGMAYVIGSDERAPECDFATPLMSLPLAFATAEDTIPFAPRYLKTDPTRVQSWAARLGGLKGRLRIGLACTGNPKHKGDLERSIDLATLASLTEFGDLFIVQKDMRADDHATLAAHPEIVHFGEALTDFAETAALVDNLDLVITVDTSLAHLSGALGKPVWVLLPAVPDWRWQHDRTDSPWYPSARLFRQGIGEGWGHVVQRVREALEAFEAPARV</sequence>
<evidence type="ECO:0000313" key="6">
    <source>
        <dbReference type="Proteomes" id="UP000270342"/>
    </source>
</evidence>
<dbReference type="SMART" id="SM00028">
    <property type="entry name" value="TPR"/>
    <property type="match status" value="7"/>
</dbReference>
<evidence type="ECO:0000313" key="5">
    <source>
        <dbReference type="EMBL" id="RKP47167.1"/>
    </source>
</evidence>
<gene>
    <name evidence="5" type="ORF">D7S86_23815</name>
</gene>